<dbReference type="Proteomes" id="UP000640485">
    <property type="component" value="Unassembled WGS sequence"/>
</dbReference>
<dbReference type="AlphaFoldDB" id="A0A934SMM6"/>
<dbReference type="Gene3D" id="1.20.1560.10">
    <property type="entry name" value="ABC transporter type 1, transmembrane domain"/>
    <property type="match status" value="1"/>
</dbReference>
<keyword evidence="4 9" id="KW-0812">Transmembrane</keyword>
<keyword evidence="8 9" id="KW-0472">Membrane</keyword>
<organism evidence="12 13">
    <name type="scientific">Paracoccus caeni</name>
    <dbReference type="NCBI Taxonomy" id="657651"/>
    <lineage>
        <taxon>Bacteria</taxon>
        <taxon>Pseudomonadati</taxon>
        <taxon>Pseudomonadota</taxon>
        <taxon>Alphaproteobacteria</taxon>
        <taxon>Rhodobacterales</taxon>
        <taxon>Paracoccaceae</taxon>
        <taxon>Paracoccus</taxon>
    </lineage>
</organism>
<evidence type="ECO:0000256" key="8">
    <source>
        <dbReference type="ARBA" id="ARBA00023136"/>
    </source>
</evidence>
<dbReference type="Pfam" id="PF00005">
    <property type="entry name" value="ABC_tran"/>
    <property type="match status" value="1"/>
</dbReference>
<evidence type="ECO:0000256" key="5">
    <source>
        <dbReference type="ARBA" id="ARBA00022741"/>
    </source>
</evidence>
<dbReference type="GO" id="GO:0140359">
    <property type="term" value="F:ABC-type transporter activity"/>
    <property type="evidence" value="ECO:0007669"/>
    <property type="project" value="InterPro"/>
</dbReference>
<feature type="transmembrane region" description="Helical" evidence="9">
    <location>
        <begin position="70"/>
        <end position="89"/>
    </location>
</feature>
<keyword evidence="7 9" id="KW-1133">Transmembrane helix</keyword>
<dbReference type="PANTHER" id="PTHR24221:SF397">
    <property type="entry name" value="ABC TRANSPORTER, ATP-BINDING TRANSMEMBRANE PROTEIN"/>
    <property type="match status" value="1"/>
</dbReference>
<dbReference type="PROSITE" id="PS50893">
    <property type="entry name" value="ABC_TRANSPORTER_2"/>
    <property type="match status" value="1"/>
</dbReference>
<keyword evidence="2" id="KW-0813">Transport</keyword>
<evidence type="ECO:0000256" key="7">
    <source>
        <dbReference type="ARBA" id="ARBA00022989"/>
    </source>
</evidence>
<gene>
    <name evidence="12" type="ORF">JJJ17_18240</name>
</gene>
<keyword evidence="13" id="KW-1185">Reference proteome</keyword>
<keyword evidence="3" id="KW-1003">Cell membrane</keyword>
<dbReference type="GO" id="GO:0005524">
    <property type="term" value="F:ATP binding"/>
    <property type="evidence" value="ECO:0007669"/>
    <property type="project" value="UniProtKB-KW"/>
</dbReference>
<evidence type="ECO:0000256" key="3">
    <source>
        <dbReference type="ARBA" id="ARBA00022475"/>
    </source>
</evidence>
<dbReference type="PROSITE" id="PS50929">
    <property type="entry name" value="ABC_TM1F"/>
    <property type="match status" value="1"/>
</dbReference>
<keyword evidence="6 12" id="KW-0067">ATP-binding</keyword>
<dbReference type="CDD" id="cd07346">
    <property type="entry name" value="ABC_6TM_exporters"/>
    <property type="match status" value="1"/>
</dbReference>
<protein>
    <submittedName>
        <fullName evidence="12">ABC transporter ATP-binding protein</fullName>
    </submittedName>
</protein>
<dbReference type="GO" id="GO:0005886">
    <property type="term" value="C:plasma membrane"/>
    <property type="evidence" value="ECO:0007669"/>
    <property type="project" value="UniProtKB-SubCell"/>
</dbReference>
<feature type="transmembrane region" description="Helical" evidence="9">
    <location>
        <begin position="285"/>
        <end position="305"/>
    </location>
</feature>
<dbReference type="InterPro" id="IPR011527">
    <property type="entry name" value="ABC1_TM_dom"/>
</dbReference>
<sequence>MSDPVIPRSDWGSLCRLWSLLGPSRPMMLAGIGLRFLQSLALGAAFAIVVAVITELAAGGTISVERAGGITLALAVSLMAQIGFGYLSARLAWLSSFRAAHSLRLTLLRHLGRLPMGFHLSRHNGDSVAAVTSDMQVIDSFMSDALPQIAQSLGLPLAMLAFLALQDWVLALTATVTILLALPLFVLSSQRLARLGLIRQDRQAQASADMIEYVQGLAVIRAFNRTADAESRFHTALTEFRDISITLTVQLVRPMVLVGVVLMLGVPLVIAVGGWRLHAGAIEPMALIAVLVLILSLYAPLMAMLSVMELARLAEAALIRVDRILDATPLPQPVTPRTPEGFALRFEAVSFGYTPGSPTLRDTNFTVPERSTTAIVGPSGAGKSTILNLIARFWDVERGQILLGGVNLRDLDAAQLTDLVTVVFQDAWLCSGTIRDNIALGSVDASDEAIIAAARQAQAHDFIAALPQGYDTPVAEGGTTLSGGERQRISIARAILKNAPIVLLDEATSAIDPHTDRALRLALARLAEGRTLIMVAHKLSSVQAADEILMLDQGQITARGPHDTLIRENGPYRRWWKMQRGGEG</sequence>
<dbReference type="PANTHER" id="PTHR24221">
    <property type="entry name" value="ATP-BINDING CASSETTE SUB-FAMILY B"/>
    <property type="match status" value="1"/>
</dbReference>
<feature type="transmembrane region" description="Helical" evidence="9">
    <location>
        <begin position="36"/>
        <end position="58"/>
    </location>
</feature>
<feature type="transmembrane region" description="Helical" evidence="9">
    <location>
        <begin position="168"/>
        <end position="187"/>
    </location>
</feature>
<evidence type="ECO:0000256" key="9">
    <source>
        <dbReference type="SAM" id="Phobius"/>
    </source>
</evidence>
<evidence type="ECO:0000256" key="2">
    <source>
        <dbReference type="ARBA" id="ARBA00022448"/>
    </source>
</evidence>
<dbReference type="SUPFAM" id="SSF52540">
    <property type="entry name" value="P-loop containing nucleoside triphosphate hydrolases"/>
    <property type="match status" value="1"/>
</dbReference>
<dbReference type="InterPro" id="IPR027417">
    <property type="entry name" value="P-loop_NTPase"/>
</dbReference>
<feature type="domain" description="ABC transmembrane type-1" evidence="11">
    <location>
        <begin position="29"/>
        <end position="313"/>
    </location>
</feature>
<keyword evidence="5" id="KW-0547">Nucleotide-binding</keyword>
<dbReference type="InterPro" id="IPR036640">
    <property type="entry name" value="ABC1_TM_sf"/>
</dbReference>
<dbReference type="GO" id="GO:0016887">
    <property type="term" value="F:ATP hydrolysis activity"/>
    <property type="evidence" value="ECO:0007669"/>
    <property type="project" value="InterPro"/>
</dbReference>
<dbReference type="Gene3D" id="3.40.50.300">
    <property type="entry name" value="P-loop containing nucleotide triphosphate hydrolases"/>
    <property type="match status" value="1"/>
</dbReference>
<feature type="transmembrane region" description="Helical" evidence="9">
    <location>
        <begin position="251"/>
        <end position="273"/>
    </location>
</feature>
<proteinExistence type="predicted"/>
<dbReference type="FunFam" id="3.40.50.300:FF:000221">
    <property type="entry name" value="Multidrug ABC transporter ATP-binding protein"/>
    <property type="match status" value="1"/>
</dbReference>
<dbReference type="InterPro" id="IPR039421">
    <property type="entry name" value="Type_1_exporter"/>
</dbReference>
<dbReference type="SMART" id="SM00382">
    <property type="entry name" value="AAA"/>
    <property type="match status" value="1"/>
</dbReference>
<dbReference type="RefSeq" id="WP_200689040.1">
    <property type="nucleotide sequence ID" value="NZ_JAEPRQ010000009.1"/>
</dbReference>
<dbReference type="Pfam" id="PF00664">
    <property type="entry name" value="ABC_membrane"/>
    <property type="match status" value="1"/>
</dbReference>
<evidence type="ECO:0000313" key="13">
    <source>
        <dbReference type="Proteomes" id="UP000640485"/>
    </source>
</evidence>
<evidence type="ECO:0000256" key="1">
    <source>
        <dbReference type="ARBA" id="ARBA00004651"/>
    </source>
</evidence>
<feature type="domain" description="ABC transporter" evidence="10">
    <location>
        <begin position="344"/>
        <end position="578"/>
    </location>
</feature>
<comment type="caution">
    <text evidence="12">The sequence shown here is derived from an EMBL/GenBank/DDBJ whole genome shotgun (WGS) entry which is preliminary data.</text>
</comment>
<dbReference type="EMBL" id="JAEPRQ010000009">
    <property type="protein sequence ID" value="MBK4217879.1"/>
    <property type="molecule type" value="Genomic_DNA"/>
</dbReference>
<dbReference type="GO" id="GO:0034040">
    <property type="term" value="F:ATPase-coupled lipid transmembrane transporter activity"/>
    <property type="evidence" value="ECO:0007669"/>
    <property type="project" value="TreeGrafter"/>
</dbReference>
<dbReference type="PROSITE" id="PS00211">
    <property type="entry name" value="ABC_TRANSPORTER_1"/>
    <property type="match status" value="1"/>
</dbReference>
<name>A0A934SMM6_9RHOB</name>
<evidence type="ECO:0000259" key="10">
    <source>
        <dbReference type="PROSITE" id="PS50893"/>
    </source>
</evidence>
<dbReference type="InterPro" id="IPR003439">
    <property type="entry name" value="ABC_transporter-like_ATP-bd"/>
</dbReference>
<evidence type="ECO:0000259" key="11">
    <source>
        <dbReference type="PROSITE" id="PS50929"/>
    </source>
</evidence>
<comment type="subcellular location">
    <subcellularLocation>
        <location evidence="1">Cell membrane</location>
        <topology evidence="1">Multi-pass membrane protein</topology>
    </subcellularLocation>
</comment>
<dbReference type="InterPro" id="IPR003593">
    <property type="entry name" value="AAA+_ATPase"/>
</dbReference>
<accession>A0A934SMM6</accession>
<dbReference type="InterPro" id="IPR017871">
    <property type="entry name" value="ABC_transporter-like_CS"/>
</dbReference>
<dbReference type="SUPFAM" id="SSF90123">
    <property type="entry name" value="ABC transporter transmembrane region"/>
    <property type="match status" value="1"/>
</dbReference>
<evidence type="ECO:0000256" key="6">
    <source>
        <dbReference type="ARBA" id="ARBA00022840"/>
    </source>
</evidence>
<reference evidence="12" key="1">
    <citation type="submission" date="2021-01" db="EMBL/GenBank/DDBJ databases">
        <title>Paracoccus amoyensis sp. nov., isolated from the surface seawater along the coast of Xiamen Island, China.</title>
        <authorList>
            <person name="Lyu L."/>
        </authorList>
    </citation>
    <scope>NUCLEOTIDE SEQUENCE</scope>
    <source>
        <strain evidence="12">MJ17</strain>
    </source>
</reference>
<evidence type="ECO:0000256" key="4">
    <source>
        <dbReference type="ARBA" id="ARBA00022692"/>
    </source>
</evidence>
<evidence type="ECO:0000313" key="12">
    <source>
        <dbReference type="EMBL" id="MBK4217879.1"/>
    </source>
</evidence>